<keyword evidence="9" id="KW-0862">Zinc</keyword>
<feature type="transmembrane region" description="Helical" evidence="14">
    <location>
        <begin position="649"/>
        <end position="671"/>
    </location>
</feature>
<dbReference type="InterPro" id="IPR007484">
    <property type="entry name" value="Peptidase_M28"/>
</dbReference>
<dbReference type="GO" id="GO:0046872">
    <property type="term" value="F:metal ion binding"/>
    <property type="evidence" value="ECO:0007669"/>
    <property type="project" value="UniProtKB-KW"/>
</dbReference>
<keyword evidence="17" id="KW-1185">Reference proteome</keyword>
<dbReference type="SUPFAM" id="SSF53187">
    <property type="entry name" value="Zn-dependent exopeptidases"/>
    <property type="match status" value="1"/>
</dbReference>
<dbReference type="Gene3D" id="3.40.630.10">
    <property type="entry name" value="Zn peptidases"/>
    <property type="match status" value="1"/>
</dbReference>
<proteinExistence type="inferred from homology"/>
<evidence type="ECO:0000256" key="1">
    <source>
        <dbReference type="ARBA" id="ARBA00001947"/>
    </source>
</evidence>
<keyword evidence="4" id="KW-0645">Protease</keyword>
<comment type="cofactor">
    <cofactor evidence="1">
        <name>Zn(2+)</name>
        <dbReference type="ChEBI" id="CHEBI:29105"/>
    </cofactor>
</comment>
<evidence type="ECO:0000259" key="15">
    <source>
        <dbReference type="Pfam" id="PF04389"/>
    </source>
</evidence>
<evidence type="ECO:0000256" key="2">
    <source>
        <dbReference type="ARBA" id="ARBA00004477"/>
    </source>
</evidence>
<keyword evidence="12 14" id="KW-0472">Membrane</keyword>
<feature type="domain" description="Peptidase M28" evidence="15">
    <location>
        <begin position="173"/>
        <end position="368"/>
    </location>
</feature>
<feature type="transmembrane region" description="Helical" evidence="14">
    <location>
        <begin position="395"/>
        <end position="422"/>
    </location>
</feature>
<dbReference type="InterPro" id="IPR048024">
    <property type="entry name" value="Fxna-like_M28_dom"/>
</dbReference>
<feature type="transmembrane region" description="Helical" evidence="14">
    <location>
        <begin position="486"/>
        <end position="505"/>
    </location>
</feature>
<keyword evidence="10 14" id="KW-1133">Transmembrane helix</keyword>
<evidence type="ECO:0000256" key="4">
    <source>
        <dbReference type="ARBA" id="ARBA00022670"/>
    </source>
</evidence>
<dbReference type="InterPro" id="IPR045175">
    <property type="entry name" value="M28_fam"/>
</dbReference>
<evidence type="ECO:0000256" key="14">
    <source>
        <dbReference type="SAM" id="Phobius"/>
    </source>
</evidence>
<keyword evidence="6" id="KW-0479">Metal-binding</keyword>
<dbReference type="GO" id="GO:0008235">
    <property type="term" value="F:metalloexopeptidase activity"/>
    <property type="evidence" value="ECO:0007669"/>
    <property type="project" value="InterPro"/>
</dbReference>
<evidence type="ECO:0000256" key="5">
    <source>
        <dbReference type="ARBA" id="ARBA00022692"/>
    </source>
</evidence>
<evidence type="ECO:0000256" key="11">
    <source>
        <dbReference type="ARBA" id="ARBA00023049"/>
    </source>
</evidence>
<keyword evidence="5 14" id="KW-0812">Transmembrane</keyword>
<evidence type="ECO:0000256" key="8">
    <source>
        <dbReference type="ARBA" id="ARBA00022824"/>
    </source>
</evidence>
<keyword evidence="11" id="KW-0482">Metalloprotease</keyword>
<keyword evidence="7" id="KW-0378">Hydrolase</keyword>
<comment type="subcellular location">
    <subcellularLocation>
        <location evidence="2">Endoplasmic reticulum membrane</location>
        <topology evidence="2">Multi-pass membrane protein</topology>
    </subcellularLocation>
</comment>
<dbReference type="AlphaFoldDB" id="A0AAV9IGE0"/>
<dbReference type="GO" id="GO:0006508">
    <property type="term" value="P:proteolysis"/>
    <property type="evidence" value="ECO:0007669"/>
    <property type="project" value="UniProtKB-KW"/>
</dbReference>
<dbReference type="CDD" id="cd03875">
    <property type="entry name" value="M28_Fxna_like"/>
    <property type="match status" value="1"/>
</dbReference>
<evidence type="ECO:0000313" key="16">
    <source>
        <dbReference type="EMBL" id="KAK4526291.1"/>
    </source>
</evidence>
<dbReference type="EMBL" id="JANCYU010000038">
    <property type="protein sequence ID" value="KAK4526291.1"/>
    <property type="molecule type" value="Genomic_DNA"/>
</dbReference>
<comment type="caution">
    <text evidence="16">The sequence shown here is derived from an EMBL/GenBank/DDBJ whole genome shotgun (WGS) entry which is preliminary data.</text>
</comment>
<keyword evidence="8" id="KW-0256">Endoplasmic reticulum</keyword>
<reference evidence="16 17" key="1">
    <citation type="submission" date="2022-07" db="EMBL/GenBank/DDBJ databases">
        <title>Genome-wide signatures of adaptation to extreme environments.</title>
        <authorList>
            <person name="Cho C.H."/>
            <person name="Yoon H.S."/>
        </authorList>
    </citation>
    <scope>NUCLEOTIDE SEQUENCE [LARGE SCALE GENOMIC DNA]</scope>
    <source>
        <strain evidence="16 17">108.79 E11</strain>
    </source>
</reference>
<feature type="transmembrane region" description="Helical" evidence="14">
    <location>
        <begin position="582"/>
        <end position="606"/>
    </location>
</feature>
<evidence type="ECO:0000256" key="10">
    <source>
        <dbReference type="ARBA" id="ARBA00022989"/>
    </source>
</evidence>
<evidence type="ECO:0000256" key="12">
    <source>
        <dbReference type="ARBA" id="ARBA00023136"/>
    </source>
</evidence>
<evidence type="ECO:0000256" key="7">
    <source>
        <dbReference type="ARBA" id="ARBA00022801"/>
    </source>
</evidence>
<sequence length="934" mass="107284">MRIKKEEERLGSTQVDSYNLNRQESTNVYDARTTIRHSWLHMGFILFSSACLVWLSYWGWSHEPRVIPDNDTTVGYFSAERAFRHVDHLSSEIGPRAFGTKALERAQRYIWQQLENIQQQYANANSSDYSLQLEWQIVSGTHITQRSPRSPRSSIYHYQNVTNIIAILCPKNNCNLEEERNRSLLVINGHVDSAISSPGANDDAVACGVLLETITSWIRHPYHSHHKKLRHPVIFLWNGAEETFLNGAHGFVTGWQWIHKVGALLNVESSGAGGLALLFRSGPKNAWLSKAYAKAVTRPHTSVVAQEIFERKLVPSETDFRVFWEFGSIPGIDLANYIHGETYHTFRDAIDRVSLGFIQHMGDTVVQLMEQLVGKEPQDEIFHTMNEEYKNDNAIYYDILGIVTLFGLEKYWNVFYVILLYLCFQSVMKRLSGDNCVDSKLVFYFYLVWFVSLLLTLIGCTSFGWFLHSFCRRSMSWYGRVWLAEWIYGSLGLALVMKLLPWLWYAVARFRGLVSPSSSLYHNITLVYEPIWLSYMLLEATFLVLFLAFRSRLAYLPAWDLLSSLLVSRLFRDTRWCSLVSIVQFIPIAIFRLPCGYMAMAAFVPIMGRIDDRLISDVIIAALCSLFTVLASFPWIIPCTCYAIPFSTVRRFVVALFCGSLVLVAMTRIPFEKGDHPKRLYANHLHVSNAQGEIQQGLFLRGLDARKLSSSLDERGGYRDIDIPNIVVSRWWNGDNDNTCCSEEEWLGCYHCLGENRNKKRMIEVQWEKDKQNPRITANSRSNDTRPDQWMPRGKVIHEDGWWEEHFSSPQSQTSPPAFRRLLQLKFSFPKGHMALLSLNASLLNWSLSSTLPVPNSKGWITVHHFRCHDCDDFEFSLVTNNQDAIVVDMVNVVLSPDETMMQLQSLLPDYVALSCARSYCSRFQIPAVIGNKE</sequence>
<dbReference type="FunFam" id="3.40.630.10:FF:000008">
    <property type="entry name" value="Endoplasmic reticulum metallopeptidase 1"/>
    <property type="match status" value="1"/>
</dbReference>
<evidence type="ECO:0000313" key="17">
    <source>
        <dbReference type="Proteomes" id="UP001300502"/>
    </source>
</evidence>
<dbReference type="PANTHER" id="PTHR12147:SF22">
    <property type="entry name" value="ENDOPLASMIC RETICULUM METALLOPEPTIDASE 1"/>
    <property type="match status" value="1"/>
</dbReference>
<dbReference type="Proteomes" id="UP001300502">
    <property type="component" value="Unassembled WGS sequence"/>
</dbReference>
<gene>
    <name evidence="16" type="ORF">GAYE_SCF22MG4205</name>
</gene>
<comment type="similarity">
    <text evidence="3">Belongs to the peptidase M28 family.</text>
</comment>
<accession>A0AAV9IGE0</accession>
<protein>
    <recommendedName>
        <fullName evidence="15">Peptidase M28 domain-containing protein</fullName>
    </recommendedName>
</protein>
<evidence type="ECO:0000256" key="9">
    <source>
        <dbReference type="ARBA" id="ARBA00022833"/>
    </source>
</evidence>
<feature type="transmembrane region" description="Helical" evidence="14">
    <location>
        <begin position="39"/>
        <end position="60"/>
    </location>
</feature>
<feature type="transmembrane region" description="Helical" evidence="14">
    <location>
        <begin position="443"/>
        <end position="466"/>
    </location>
</feature>
<evidence type="ECO:0000256" key="3">
    <source>
        <dbReference type="ARBA" id="ARBA00010918"/>
    </source>
</evidence>
<name>A0AAV9IGE0_9RHOD</name>
<dbReference type="GO" id="GO:0005789">
    <property type="term" value="C:endoplasmic reticulum membrane"/>
    <property type="evidence" value="ECO:0007669"/>
    <property type="project" value="UniProtKB-SubCell"/>
</dbReference>
<evidence type="ECO:0000256" key="6">
    <source>
        <dbReference type="ARBA" id="ARBA00022723"/>
    </source>
</evidence>
<evidence type="ECO:0000256" key="13">
    <source>
        <dbReference type="ARBA" id="ARBA00023180"/>
    </source>
</evidence>
<dbReference type="PANTHER" id="PTHR12147">
    <property type="entry name" value="METALLOPEPTIDASE M28 FAMILY MEMBER"/>
    <property type="match status" value="1"/>
</dbReference>
<keyword evidence="13" id="KW-0325">Glycoprotein</keyword>
<organism evidence="16 17">
    <name type="scientific">Galdieria yellowstonensis</name>
    <dbReference type="NCBI Taxonomy" id="3028027"/>
    <lineage>
        <taxon>Eukaryota</taxon>
        <taxon>Rhodophyta</taxon>
        <taxon>Bangiophyceae</taxon>
        <taxon>Galdieriales</taxon>
        <taxon>Galdieriaceae</taxon>
        <taxon>Galdieria</taxon>
    </lineage>
</organism>
<feature type="transmembrane region" description="Helical" evidence="14">
    <location>
        <begin position="618"/>
        <end position="637"/>
    </location>
</feature>
<dbReference type="Pfam" id="PF04389">
    <property type="entry name" value="Peptidase_M28"/>
    <property type="match status" value="1"/>
</dbReference>